<organism evidence="1 2">
    <name type="scientific">Phlyctema vagabunda</name>
    <dbReference type="NCBI Taxonomy" id="108571"/>
    <lineage>
        <taxon>Eukaryota</taxon>
        <taxon>Fungi</taxon>
        <taxon>Dikarya</taxon>
        <taxon>Ascomycota</taxon>
        <taxon>Pezizomycotina</taxon>
        <taxon>Leotiomycetes</taxon>
        <taxon>Helotiales</taxon>
        <taxon>Dermateaceae</taxon>
        <taxon>Phlyctema</taxon>
    </lineage>
</organism>
<dbReference type="EMBL" id="JBFCZG010000008">
    <property type="protein sequence ID" value="KAL3418919.1"/>
    <property type="molecule type" value="Genomic_DNA"/>
</dbReference>
<sequence>MTNHMNYDKNTDCVSVLCSFSNGEELEMINGEGDLPLHVAIKNGLSSITAFFLSLNPTLLYRENATGRTPLEMSRDIYTASCVENAPNVSTTTNYHPGQYDHTSIVHRSAQDFMKQDTGPEESKKRTWEICEGTDHKTENEHSRKRRLVSLYEANEVARRVAGMRTARNGESVTNGGSVVGSSTRDIVSMLLAGDTYSVPDFTSYP</sequence>
<name>A0ABR4P6J0_9HELO</name>
<dbReference type="InterPro" id="IPR036770">
    <property type="entry name" value="Ankyrin_rpt-contain_sf"/>
</dbReference>
<gene>
    <name evidence="1" type="ORF">PVAG01_09140</name>
</gene>
<evidence type="ECO:0000313" key="1">
    <source>
        <dbReference type="EMBL" id="KAL3418919.1"/>
    </source>
</evidence>
<comment type="caution">
    <text evidence="1">The sequence shown here is derived from an EMBL/GenBank/DDBJ whole genome shotgun (WGS) entry which is preliminary data.</text>
</comment>
<proteinExistence type="predicted"/>
<keyword evidence="2" id="KW-1185">Reference proteome</keyword>
<accession>A0ABR4P6J0</accession>
<dbReference type="Proteomes" id="UP001629113">
    <property type="component" value="Unassembled WGS sequence"/>
</dbReference>
<dbReference type="SUPFAM" id="SSF48403">
    <property type="entry name" value="Ankyrin repeat"/>
    <property type="match status" value="1"/>
</dbReference>
<protein>
    <submittedName>
        <fullName evidence="1">Uncharacterized protein</fullName>
    </submittedName>
</protein>
<reference evidence="1 2" key="1">
    <citation type="submission" date="2024-06" db="EMBL/GenBank/DDBJ databases">
        <title>Complete genome of Phlyctema vagabunda strain 19-DSS-EL-015.</title>
        <authorList>
            <person name="Fiorenzani C."/>
        </authorList>
    </citation>
    <scope>NUCLEOTIDE SEQUENCE [LARGE SCALE GENOMIC DNA]</scope>
    <source>
        <strain evidence="1 2">19-DSS-EL-015</strain>
    </source>
</reference>
<dbReference type="Gene3D" id="1.25.40.20">
    <property type="entry name" value="Ankyrin repeat-containing domain"/>
    <property type="match status" value="1"/>
</dbReference>
<evidence type="ECO:0000313" key="2">
    <source>
        <dbReference type="Proteomes" id="UP001629113"/>
    </source>
</evidence>